<gene>
    <name evidence="1" type="ORF">TNCT_659551</name>
</gene>
<evidence type="ECO:0000313" key="2">
    <source>
        <dbReference type="Proteomes" id="UP000887116"/>
    </source>
</evidence>
<organism evidence="1 2">
    <name type="scientific">Trichonephila clavata</name>
    <name type="common">Joro spider</name>
    <name type="synonym">Nephila clavata</name>
    <dbReference type="NCBI Taxonomy" id="2740835"/>
    <lineage>
        <taxon>Eukaryota</taxon>
        <taxon>Metazoa</taxon>
        <taxon>Ecdysozoa</taxon>
        <taxon>Arthropoda</taxon>
        <taxon>Chelicerata</taxon>
        <taxon>Arachnida</taxon>
        <taxon>Araneae</taxon>
        <taxon>Araneomorphae</taxon>
        <taxon>Entelegynae</taxon>
        <taxon>Araneoidea</taxon>
        <taxon>Nephilidae</taxon>
        <taxon>Trichonephila</taxon>
    </lineage>
</organism>
<proteinExistence type="predicted"/>
<accession>A0A8X6I094</accession>
<dbReference type="EMBL" id="BMAO01022841">
    <property type="protein sequence ID" value="GFQ84947.1"/>
    <property type="molecule type" value="Genomic_DNA"/>
</dbReference>
<dbReference type="Proteomes" id="UP000887116">
    <property type="component" value="Unassembled WGS sequence"/>
</dbReference>
<reference evidence="1" key="1">
    <citation type="submission" date="2020-07" db="EMBL/GenBank/DDBJ databases">
        <title>Multicomponent nature underlies the extraordinary mechanical properties of spider dragline silk.</title>
        <authorList>
            <person name="Kono N."/>
            <person name="Nakamura H."/>
            <person name="Mori M."/>
            <person name="Yoshida Y."/>
            <person name="Ohtoshi R."/>
            <person name="Malay A.D."/>
            <person name="Moran D.A.P."/>
            <person name="Tomita M."/>
            <person name="Numata K."/>
            <person name="Arakawa K."/>
        </authorList>
    </citation>
    <scope>NUCLEOTIDE SEQUENCE</scope>
</reference>
<protein>
    <submittedName>
        <fullName evidence="1">Uncharacterized protein</fullName>
    </submittedName>
</protein>
<keyword evidence="2" id="KW-1185">Reference proteome</keyword>
<dbReference type="OrthoDB" id="7292280at2759"/>
<sequence>MINSDHADQLTKILTAFDFPCWFDKSMDMVLNSQLCIFIGMVLEDMSVKEELLRIIPLKKKARGEDGYCTFKKYIV</sequence>
<name>A0A8X6I094_TRICU</name>
<evidence type="ECO:0000313" key="1">
    <source>
        <dbReference type="EMBL" id="GFQ84947.1"/>
    </source>
</evidence>
<comment type="caution">
    <text evidence="1">The sequence shown here is derived from an EMBL/GenBank/DDBJ whole genome shotgun (WGS) entry which is preliminary data.</text>
</comment>
<dbReference type="AlphaFoldDB" id="A0A8X6I094"/>